<proteinExistence type="predicted"/>
<dbReference type="EMBL" id="FPHF01000105">
    <property type="protein sequence ID" value="SFV68153.1"/>
    <property type="molecule type" value="Genomic_DNA"/>
</dbReference>
<accession>A0A1W1CR03</accession>
<organism evidence="1">
    <name type="scientific">hydrothermal vent metagenome</name>
    <dbReference type="NCBI Taxonomy" id="652676"/>
    <lineage>
        <taxon>unclassified sequences</taxon>
        <taxon>metagenomes</taxon>
        <taxon>ecological metagenomes</taxon>
    </lineage>
</organism>
<reference evidence="1" key="1">
    <citation type="submission" date="2016-10" db="EMBL/GenBank/DDBJ databases">
        <authorList>
            <person name="de Groot N.N."/>
        </authorList>
    </citation>
    <scope>NUCLEOTIDE SEQUENCE</scope>
</reference>
<sequence>MYTVYLAGEIHSNWREEIIMGCKDTDLTFLTPEHDHHSSDHIGTNVLEDQGSNFHNDHISAKINSMRSHTYIKRADIVVVKFGDKYKQWNAAFDAGFATALGKKLIVIHPEEFIHALKEIDAAASAVVKSESQVIEILKHLTR</sequence>
<protein>
    <recommendedName>
        <fullName evidence="2">YtoQ family protein</fullName>
    </recommendedName>
</protein>
<gene>
    <name evidence="1" type="ORF">MNB_SM-4-1352</name>
</gene>
<dbReference type="Pfam" id="PF11071">
    <property type="entry name" value="Nuc_deoxyri_tr3"/>
    <property type="match status" value="1"/>
</dbReference>
<dbReference type="Gene3D" id="3.40.50.450">
    <property type="match status" value="1"/>
</dbReference>
<evidence type="ECO:0000313" key="1">
    <source>
        <dbReference type="EMBL" id="SFV68153.1"/>
    </source>
</evidence>
<dbReference type="InterPro" id="IPR019884">
    <property type="entry name" value="YtoQ_family_protein"/>
</dbReference>
<dbReference type="SUPFAM" id="SSF52309">
    <property type="entry name" value="N-(deoxy)ribosyltransferase-like"/>
    <property type="match status" value="1"/>
</dbReference>
<name>A0A1W1CR03_9ZZZZ</name>
<evidence type="ECO:0008006" key="2">
    <source>
        <dbReference type="Google" id="ProtNLM"/>
    </source>
</evidence>
<dbReference type="NCBIfam" id="TIGR03646">
    <property type="entry name" value="YtoQ_fam"/>
    <property type="match status" value="1"/>
</dbReference>
<dbReference type="AlphaFoldDB" id="A0A1W1CR03"/>